<proteinExistence type="predicted"/>
<sequence length="96" mass="11102">MPLDNDNVVGLETDKEAFCIHCVNENKEVKSCEEIFEGGVQYFMSLDSAITRNFAEKNVRKNMKQLSYWQDKEYPCLSGEIATDEEFNQILAKLKE</sequence>
<dbReference type="AlphaFoldDB" id="A0A212LLZ3"/>
<accession>A0A212LLZ3</accession>
<dbReference type="EMBL" id="FMJE01000002">
    <property type="protein sequence ID" value="SCM78553.1"/>
    <property type="molecule type" value="Genomic_DNA"/>
</dbReference>
<name>A0A212LLZ3_9FIRM</name>
<protein>
    <submittedName>
        <fullName evidence="1">Uncharacterized protein</fullName>
    </submittedName>
</protein>
<reference evidence="1" key="1">
    <citation type="submission" date="2016-08" db="EMBL/GenBank/DDBJ databases">
        <authorList>
            <person name="Seilhamer J.J."/>
        </authorList>
    </citation>
    <scope>NUCLEOTIDE SEQUENCE</scope>
    <source>
        <strain evidence="1">86</strain>
    </source>
</reference>
<organism evidence="1">
    <name type="scientific">uncultured Sporomusa sp</name>
    <dbReference type="NCBI Taxonomy" id="307249"/>
    <lineage>
        <taxon>Bacteria</taxon>
        <taxon>Bacillati</taxon>
        <taxon>Bacillota</taxon>
        <taxon>Negativicutes</taxon>
        <taxon>Selenomonadales</taxon>
        <taxon>Sporomusaceae</taxon>
        <taxon>Sporomusa</taxon>
        <taxon>environmental samples</taxon>
    </lineage>
</organism>
<gene>
    <name evidence="1" type="ORF">KL86SPO_20108</name>
</gene>
<evidence type="ECO:0000313" key="1">
    <source>
        <dbReference type="EMBL" id="SCM78553.1"/>
    </source>
</evidence>